<dbReference type="EMBL" id="WUWG01000003">
    <property type="protein sequence ID" value="MXU65524.1"/>
    <property type="molecule type" value="Genomic_DNA"/>
</dbReference>
<name>A0A6B0TWI9_9RHOB</name>
<dbReference type="GO" id="GO:0016020">
    <property type="term" value="C:membrane"/>
    <property type="evidence" value="ECO:0007669"/>
    <property type="project" value="UniProtKB-SubCell"/>
</dbReference>
<evidence type="ECO:0000256" key="4">
    <source>
        <dbReference type="ARBA" id="ARBA00022989"/>
    </source>
</evidence>
<comment type="similarity">
    <text evidence="2">Belongs to the EamA transporter family.</text>
</comment>
<keyword evidence="9" id="KW-1185">Reference proteome</keyword>
<evidence type="ECO:0000256" key="5">
    <source>
        <dbReference type="ARBA" id="ARBA00023136"/>
    </source>
</evidence>
<feature type="transmembrane region" description="Helical" evidence="6">
    <location>
        <begin position="255"/>
        <end position="273"/>
    </location>
</feature>
<evidence type="ECO:0000256" key="6">
    <source>
        <dbReference type="SAM" id="Phobius"/>
    </source>
</evidence>
<evidence type="ECO:0000256" key="2">
    <source>
        <dbReference type="ARBA" id="ARBA00007362"/>
    </source>
</evidence>
<feature type="transmembrane region" description="Helical" evidence="6">
    <location>
        <begin position="279"/>
        <end position="296"/>
    </location>
</feature>
<evidence type="ECO:0000256" key="1">
    <source>
        <dbReference type="ARBA" id="ARBA00004141"/>
    </source>
</evidence>
<feature type="transmembrane region" description="Helical" evidence="6">
    <location>
        <begin position="135"/>
        <end position="153"/>
    </location>
</feature>
<feature type="transmembrane region" description="Helical" evidence="6">
    <location>
        <begin position="195"/>
        <end position="214"/>
    </location>
</feature>
<keyword evidence="4 6" id="KW-1133">Transmembrane helix</keyword>
<dbReference type="AlphaFoldDB" id="A0A6B0TWI9"/>
<accession>A0A6B0TWI9</accession>
<evidence type="ECO:0000256" key="3">
    <source>
        <dbReference type="ARBA" id="ARBA00022692"/>
    </source>
</evidence>
<dbReference type="InterPro" id="IPR000620">
    <property type="entry name" value="EamA_dom"/>
</dbReference>
<keyword evidence="3 6" id="KW-0812">Transmembrane</keyword>
<feature type="transmembrane region" description="Helical" evidence="6">
    <location>
        <begin position="104"/>
        <end position="123"/>
    </location>
</feature>
<evidence type="ECO:0000313" key="8">
    <source>
        <dbReference type="EMBL" id="MXU65524.1"/>
    </source>
</evidence>
<feature type="transmembrane region" description="Helical" evidence="6">
    <location>
        <begin position="226"/>
        <end position="248"/>
    </location>
</feature>
<dbReference type="InterPro" id="IPR050638">
    <property type="entry name" value="AA-Vitamin_Transporters"/>
</dbReference>
<dbReference type="InterPro" id="IPR037185">
    <property type="entry name" value="EmrE-like"/>
</dbReference>
<dbReference type="Pfam" id="PF00892">
    <property type="entry name" value="EamA"/>
    <property type="match status" value="2"/>
</dbReference>
<sequence length="316" mass="32373">MSQPTPSLTSWILLLSLAVIWGASFLAVEIALIDLPPLMVAALRVALAALLLVAYAVTLGPGLPPVGTATGKRIWLHCAGMGIFSNALPFSLLSWGQQHVTSSFAGLTMAVVPLFVLPLAHLLVPGERMSVRRSLGFGIGFLGVIVLLGPQTILAGPEGSGPVALARLACIAAAGCYACGAIITRLSPPTHMLSFSAGGLLIGAVVLMPVAVALEGWPSEIGAGPLAAVLYLAVLPTAVATILLVRVIADAGPSFLSLVNYQVPVWAMLFGALLLSEPITLQFGLALGLILAGLFVSQTGRTSKRAAAAPEPVVSK</sequence>
<dbReference type="SUPFAM" id="SSF103481">
    <property type="entry name" value="Multidrug resistance efflux transporter EmrE"/>
    <property type="match status" value="2"/>
</dbReference>
<feature type="transmembrane region" description="Helical" evidence="6">
    <location>
        <begin position="39"/>
        <end position="62"/>
    </location>
</feature>
<comment type="subcellular location">
    <subcellularLocation>
        <location evidence="1">Membrane</location>
        <topology evidence="1">Multi-pass membrane protein</topology>
    </subcellularLocation>
</comment>
<evidence type="ECO:0000313" key="9">
    <source>
        <dbReference type="Proteomes" id="UP000436016"/>
    </source>
</evidence>
<proteinExistence type="inferred from homology"/>
<reference evidence="8 9" key="1">
    <citation type="submission" date="2019-12" db="EMBL/GenBank/DDBJ databases">
        <title>Strain KN286 was isolated from seawater, which was collected from Caroline Seamount in the tropical western Pacific.</title>
        <authorList>
            <person name="Wang Q."/>
        </authorList>
    </citation>
    <scope>NUCLEOTIDE SEQUENCE [LARGE SCALE GENOMIC DNA]</scope>
    <source>
        <strain evidence="8 9">KN286</strain>
    </source>
</reference>
<feature type="transmembrane region" description="Helical" evidence="6">
    <location>
        <begin position="165"/>
        <end position="183"/>
    </location>
</feature>
<dbReference type="PANTHER" id="PTHR32322:SF2">
    <property type="entry name" value="EAMA DOMAIN-CONTAINING PROTEIN"/>
    <property type="match status" value="1"/>
</dbReference>
<evidence type="ECO:0000259" key="7">
    <source>
        <dbReference type="Pfam" id="PF00892"/>
    </source>
</evidence>
<gene>
    <name evidence="8" type="ORF">GSH16_08690</name>
</gene>
<feature type="domain" description="EamA" evidence="7">
    <location>
        <begin position="12"/>
        <end position="148"/>
    </location>
</feature>
<keyword evidence="5 6" id="KW-0472">Membrane</keyword>
<dbReference type="Proteomes" id="UP000436016">
    <property type="component" value="Unassembled WGS sequence"/>
</dbReference>
<feature type="domain" description="EamA" evidence="7">
    <location>
        <begin position="168"/>
        <end position="296"/>
    </location>
</feature>
<organism evidence="8 9">
    <name type="scientific">Oceanomicrobium pacificus</name>
    <dbReference type="NCBI Taxonomy" id="2692916"/>
    <lineage>
        <taxon>Bacteria</taxon>
        <taxon>Pseudomonadati</taxon>
        <taxon>Pseudomonadota</taxon>
        <taxon>Alphaproteobacteria</taxon>
        <taxon>Rhodobacterales</taxon>
        <taxon>Paracoccaceae</taxon>
        <taxon>Oceanomicrobium</taxon>
    </lineage>
</organism>
<feature type="transmembrane region" description="Helical" evidence="6">
    <location>
        <begin position="12"/>
        <end position="33"/>
    </location>
</feature>
<protein>
    <submittedName>
        <fullName evidence="8">EamA family transporter</fullName>
    </submittedName>
</protein>
<comment type="caution">
    <text evidence="8">The sequence shown here is derived from an EMBL/GenBank/DDBJ whole genome shotgun (WGS) entry which is preliminary data.</text>
</comment>
<feature type="transmembrane region" description="Helical" evidence="6">
    <location>
        <begin position="74"/>
        <end position="92"/>
    </location>
</feature>
<dbReference type="PANTHER" id="PTHR32322">
    <property type="entry name" value="INNER MEMBRANE TRANSPORTER"/>
    <property type="match status" value="1"/>
</dbReference>
<dbReference type="RefSeq" id="WP_160854074.1">
    <property type="nucleotide sequence ID" value="NZ_WUWG01000003.1"/>
</dbReference>